<dbReference type="GO" id="GO:0003676">
    <property type="term" value="F:nucleic acid binding"/>
    <property type="evidence" value="ECO:0007669"/>
    <property type="project" value="InterPro"/>
</dbReference>
<dbReference type="PANTHER" id="PTHR30008:SF0">
    <property type="entry name" value="EXODEOXYRIBONUCLEASE 7 LARGE SUBUNIT"/>
    <property type="match status" value="1"/>
</dbReference>
<evidence type="ECO:0000259" key="1">
    <source>
        <dbReference type="Pfam" id="PF13742"/>
    </source>
</evidence>
<keyword evidence="3" id="KW-1185">Reference proteome</keyword>
<dbReference type="GO" id="GO:0008855">
    <property type="term" value="F:exodeoxyribonuclease VII activity"/>
    <property type="evidence" value="ECO:0007669"/>
    <property type="project" value="InterPro"/>
</dbReference>
<proteinExistence type="predicted"/>
<dbReference type="Proteomes" id="UP000033616">
    <property type="component" value="Unassembled WGS sequence"/>
</dbReference>
<dbReference type="PANTHER" id="PTHR30008">
    <property type="entry name" value="EXODEOXYRIBONUCLEASE 7 LARGE SUBUNIT"/>
    <property type="match status" value="1"/>
</dbReference>
<gene>
    <name evidence="2" type="ORF">OCHUTO_1009</name>
</gene>
<comment type="caution">
    <text evidence="2">The sequence shown here is derived from an EMBL/GenBank/DDBJ whole genome shotgun (WGS) entry which is preliminary data.</text>
</comment>
<dbReference type="GO" id="GO:0009318">
    <property type="term" value="C:exodeoxyribonuclease VII complex"/>
    <property type="evidence" value="ECO:0007669"/>
    <property type="project" value="InterPro"/>
</dbReference>
<dbReference type="GO" id="GO:0006308">
    <property type="term" value="P:DNA catabolic process"/>
    <property type="evidence" value="ECO:0007669"/>
    <property type="project" value="InterPro"/>
</dbReference>
<dbReference type="PATRIC" id="fig|1359168.3.peg.800"/>
<dbReference type="InterPro" id="IPR003753">
    <property type="entry name" value="Exonuc_VII_L"/>
</dbReference>
<evidence type="ECO:0000313" key="2">
    <source>
        <dbReference type="EMBL" id="KJV55007.1"/>
    </source>
</evidence>
<organism evidence="2 3">
    <name type="scientific">Orientia chuto str. Dubai</name>
    <dbReference type="NCBI Taxonomy" id="1359168"/>
    <lineage>
        <taxon>Bacteria</taxon>
        <taxon>Pseudomonadati</taxon>
        <taxon>Pseudomonadota</taxon>
        <taxon>Alphaproteobacteria</taxon>
        <taxon>Rickettsiales</taxon>
        <taxon>Rickettsiaceae</taxon>
        <taxon>Rickettsieae</taxon>
        <taxon>Orientia</taxon>
    </lineage>
</organism>
<evidence type="ECO:0000313" key="3">
    <source>
        <dbReference type="Proteomes" id="UP000033616"/>
    </source>
</evidence>
<protein>
    <submittedName>
        <fullName evidence="2">OB-fold nucleic acid binding domain protein</fullName>
    </submittedName>
</protein>
<accession>A0A0F3MHP0</accession>
<dbReference type="STRING" id="1359168.OCHUTO_1009"/>
<dbReference type="Pfam" id="PF13742">
    <property type="entry name" value="tRNA_anti_2"/>
    <property type="match status" value="1"/>
</dbReference>
<reference evidence="2 3" key="1">
    <citation type="submission" date="2015-02" db="EMBL/GenBank/DDBJ databases">
        <title>Genome Sequencing of Rickettsiales.</title>
        <authorList>
            <person name="Daugherty S.C."/>
            <person name="Su Q."/>
            <person name="Abolude K."/>
            <person name="Beier-Sexton M."/>
            <person name="Carlyon J.A."/>
            <person name="Carter R."/>
            <person name="Day N.P."/>
            <person name="Dumler S.J."/>
            <person name="Dyachenko V."/>
            <person name="Godinez A."/>
            <person name="Kurtti T.J."/>
            <person name="Lichay M."/>
            <person name="Mullins K.E."/>
            <person name="Ott S."/>
            <person name="Pappas-Brown V."/>
            <person name="Paris D.H."/>
            <person name="Patel P."/>
            <person name="Richards A.L."/>
            <person name="Sadzewicz L."/>
            <person name="Sears K."/>
            <person name="Seidman D."/>
            <person name="Sengamalay N."/>
            <person name="Stenos J."/>
            <person name="Tallon L.J."/>
            <person name="Vincent G."/>
            <person name="Fraser C.M."/>
            <person name="Munderloh U."/>
            <person name="Dunning-Hotopp J.C."/>
        </authorList>
    </citation>
    <scope>NUCLEOTIDE SEQUENCE [LARGE SCALE GENOMIC DNA]</scope>
    <source>
        <strain evidence="2 3">Fuller</strain>
    </source>
</reference>
<dbReference type="InterPro" id="IPR025824">
    <property type="entry name" value="OB-fold_nuc-bd_dom"/>
</dbReference>
<name>A0A0F3MHP0_9RICK</name>
<dbReference type="AlphaFoldDB" id="A0A0F3MHP0"/>
<sequence length="79" mass="8782">MHAKNTSSFDINYLTNESNTKEYTVNELSLYIKSAIEHQFGIVKVRGEVSGLKIAASGHSYFSLKDDKAILNAFVGKKL</sequence>
<feature type="domain" description="OB-fold nucleic acid binding" evidence="1">
    <location>
        <begin position="23"/>
        <end position="75"/>
    </location>
</feature>
<dbReference type="EMBL" id="LANP01000030">
    <property type="protein sequence ID" value="KJV55007.1"/>
    <property type="molecule type" value="Genomic_DNA"/>
</dbReference>